<protein>
    <submittedName>
        <fullName evidence="2">Uncharacterized protein</fullName>
    </submittedName>
</protein>
<feature type="transmembrane region" description="Helical" evidence="1">
    <location>
        <begin position="58"/>
        <end position="80"/>
    </location>
</feature>
<keyword evidence="1" id="KW-1133">Transmembrane helix</keyword>
<dbReference type="RefSeq" id="WP_042494766.1">
    <property type="nucleotide sequence ID" value="NZ_BBNU01000001.1"/>
</dbReference>
<name>A0A090WJU0_9FLAO</name>
<reference evidence="2" key="1">
    <citation type="journal article" date="2014" name="Genome Announc.">
        <title>Draft Genome Sequences of Marine Flavobacterium Algibacter lectus Strains SS8 and NR4.</title>
        <authorList>
            <person name="Takatani N."/>
            <person name="Nakanishi M."/>
            <person name="Meirelles P."/>
            <person name="Mino S."/>
            <person name="Suda W."/>
            <person name="Oshima K."/>
            <person name="Hattori M."/>
            <person name="Ohkuma M."/>
            <person name="Hosokawa M."/>
            <person name="Miyashita K."/>
            <person name="Thompson F.L."/>
            <person name="Niwa A."/>
            <person name="Sawabe T."/>
            <person name="Sawabe T."/>
        </authorList>
    </citation>
    <scope>NUCLEOTIDE SEQUENCE [LARGE SCALE GENOMIC DNA]</scope>
    <source>
        <strain evidence="2">JCM 19274</strain>
    </source>
</reference>
<feature type="transmembrane region" description="Helical" evidence="1">
    <location>
        <begin position="101"/>
        <end position="126"/>
    </location>
</feature>
<accession>A0A090WJU0</accession>
<feature type="transmembrane region" description="Helical" evidence="1">
    <location>
        <begin position="146"/>
        <end position="169"/>
    </location>
</feature>
<organism evidence="2 3">
    <name type="scientific">Algibacter lectus</name>
    <dbReference type="NCBI Taxonomy" id="221126"/>
    <lineage>
        <taxon>Bacteria</taxon>
        <taxon>Pseudomonadati</taxon>
        <taxon>Bacteroidota</taxon>
        <taxon>Flavobacteriia</taxon>
        <taxon>Flavobacteriales</taxon>
        <taxon>Flavobacteriaceae</taxon>
        <taxon>Algibacter</taxon>
    </lineage>
</organism>
<gene>
    <name evidence="2" type="ORF">JCM19274_4979</name>
</gene>
<dbReference type="AlphaFoldDB" id="A0A090WJU0"/>
<evidence type="ECO:0000313" key="2">
    <source>
        <dbReference type="EMBL" id="GAL77266.1"/>
    </source>
</evidence>
<keyword evidence="1" id="KW-0812">Transmembrane</keyword>
<evidence type="ECO:0000256" key="1">
    <source>
        <dbReference type="SAM" id="Phobius"/>
    </source>
</evidence>
<proteinExistence type="predicted"/>
<evidence type="ECO:0000313" key="3">
    <source>
        <dbReference type="Proteomes" id="UP000029643"/>
    </source>
</evidence>
<feature type="transmembrane region" description="Helical" evidence="1">
    <location>
        <begin position="33"/>
        <end position="52"/>
    </location>
</feature>
<comment type="caution">
    <text evidence="2">The sequence shown here is derived from an EMBL/GenBank/DDBJ whole genome shotgun (WGS) entry which is preliminary data.</text>
</comment>
<dbReference type="EMBL" id="BBNU01000001">
    <property type="protein sequence ID" value="GAL77266.1"/>
    <property type="molecule type" value="Genomic_DNA"/>
</dbReference>
<dbReference type="Proteomes" id="UP000029643">
    <property type="component" value="Unassembled WGS sequence"/>
</dbReference>
<sequence>MLERINIIKIIKDHLGTLRGLNQTSKRIHWKDLFLFFIIPFIIAFLLVRKGYSFEEELGNLIAAISIFGGFLFNLLAIIYSQMESIKKDANTENDKVKKIFINEIHINISFCIVLSILIIITLLLTKIDIPQFEYLYILEKFIIGLNYFLMMLFLLTLTMILNRVYILLKKGVVE</sequence>
<keyword evidence="1" id="KW-0472">Membrane</keyword>